<dbReference type="GO" id="GO:0052621">
    <property type="term" value="F:diguanylate cyclase activity"/>
    <property type="evidence" value="ECO:0007669"/>
    <property type="project" value="UniProtKB-EC"/>
</dbReference>
<evidence type="ECO:0000256" key="2">
    <source>
        <dbReference type="ARBA" id="ARBA00034247"/>
    </source>
</evidence>
<dbReference type="Gene3D" id="1.20.120.30">
    <property type="entry name" value="Aspartate receptor, ligand-binding domain"/>
    <property type="match status" value="1"/>
</dbReference>
<dbReference type="Gene3D" id="3.30.70.270">
    <property type="match status" value="1"/>
</dbReference>
<sequence>MPSERPHSEDYVPVPALSRASPHRGVAGAGFSRALPYIPMEGGVPKKKSPAATEREEPISHGEIRDAISVLEQALFNHVQWTDALNITLICHLRPDERDLSPNAHRECRLGQWYYNENTRVVRTNPNFTELEEAHREVHRRAAHLLGLSASRQEIPMADYEQFTHELKRLRLQIETLKRELEDEIYNVDELTGASTRVGMLTKLREQHELVKRKLETCAIVMMDIDKFKDVNDTYGHSIGDQALATFAHHVMRNTRPFDRLFRYGGEEFLLYAPHTDMISVRRMIERIRSELEKIEIISPGYAPFFISASFGIAILDPDVPVMDSIERADLAVYAAKARGRNRTVIWDPSLERAGTK</sequence>
<feature type="domain" description="GGDEF" evidence="5">
    <location>
        <begin position="216"/>
        <end position="349"/>
    </location>
</feature>
<dbReference type="EC" id="2.7.7.65" evidence="1"/>
<protein>
    <recommendedName>
        <fullName evidence="1">diguanylate cyclase</fullName>
        <ecNumber evidence="1">2.7.7.65</ecNumber>
    </recommendedName>
</protein>
<evidence type="ECO:0000259" key="5">
    <source>
        <dbReference type="PROSITE" id="PS50887"/>
    </source>
</evidence>
<dbReference type="EMBL" id="WESC01000006">
    <property type="protein sequence ID" value="KAB7740503.1"/>
    <property type="molecule type" value="Genomic_DNA"/>
</dbReference>
<evidence type="ECO:0000256" key="1">
    <source>
        <dbReference type="ARBA" id="ARBA00012528"/>
    </source>
</evidence>
<evidence type="ECO:0000256" key="4">
    <source>
        <dbReference type="SAM" id="MobiDB-lite"/>
    </source>
</evidence>
<dbReference type="PROSITE" id="PS50887">
    <property type="entry name" value="GGDEF"/>
    <property type="match status" value="1"/>
</dbReference>
<dbReference type="Proteomes" id="UP000468901">
    <property type="component" value="Unassembled WGS sequence"/>
</dbReference>
<keyword evidence="7" id="KW-1185">Reference proteome</keyword>
<comment type="caution">
    <text evidence="6">The sequence shown here is derived from an EMBL/GenBank/DDBJ whole genome shotgun (WGS) entry which is preliminary data.</text>
</comment>
<dbReference type="InterPro" id="IPR029787">
    <property type="entry name" value="Nucleotide_cyclase"/>
</dbReference>
<feature type="coiled-coil region" evidence="3">
    <location>
        <begin position="160"/>
        <end position="194"/>
    </location>
</feature>
<dbReference type="PANTHER" id="PTHR45138">
    <property type="entry name" value="REGULATORY COMPONENTS OF SENSORY TRANSDUCTION SYSTEM"/>
    <property type="match status" value="1"/>
</dbReference>
<organism evidence="6 7">
    <name type="scientific">Parvibaculum sedimenti</name>
    <dbReference type="NCBI Taxonomy" id="2608632"/>
    <lineage>
        <taxon>Bacteria</taxon>
        <taxon>Pseudomonadati</taxon>
        <taxon>Pseudomonadota</taxon>
        <taxon>Alphaproteobacteria</taxon>
        <taxon>Hyphomicrobiales</taxon>
        <taxon>Parvibaculaceae</taxon>
        <taxon>Parvibaculum</taxon>
    </lineage>
</organism>
<dbReference type="AlphaFoldDB" id="A0A6N6VI62"/>
<dbReference type="InterPro" id="IPR050469">
    <property type="entry name" value="Diguanylate_Cyclase"/>
</dbReference>
<dbReference type="SUPFAM" id="SSF55073">
    <property type="entry name" value="Nucleotide cyclase"/>
    <property type="match status" value="1"/>
</dbReference>
<dbReference type="InterPro" id="IPR000160">
    <property type="entry name" value="GGDEF_dom"/>
</dbReference>
<keyword evidence="3" id="KW-0175">Coiled coil</keyword>
<feature type="region of interest" description="Disordered" evidence="4">
    <location>
        <begin position="1"/>
        <end position="25"/>
    </location>
</feature>
<dbReference type="SMART" id="SM00267">
    <property type="entry name" value="GGDEF"/>
    <property type="match status" value="1"/>
</dbReference>
<dbReference type="InterPro" id="IPR025991">
    <property type="entry name" value="Chemoreceptor_zinc-bind_dom"/>
</dbReference>
<dbReference type="NCBIfam" id="TIGR00254">
    <property type="entry name" value="GGDEF"/>
    <property type="match status" value="1"/>
</dbReference>
<evidence type="ECO:0000313" key="6">
    <source>
        <dbReference type="EMBL" id="KAB7740503.1"/>
    </source>
</evidence>
<evidence type="ECO:0000313" key="7">
    <source>
        <dbReference type="Proteomes" id="UP000468901"/>
    </source>
</evidence>
<dbReference type="FunFam" id="3.30.70.270:FF:000001">
    <property type="entry name" value="Diguanylate cyclase domain protein"/>
    <property type="match status" value="1"/>
</dbReference>
<accession>A0A6N6VI62</accession>
<feature type="compositionally biased region" description="Basic and acidic residues" evidence="4">
    <location>
        <begin position="1"/>
        <end position="10"/>
    </location>
</feature>
<dbReference type="Pfam" id="PF00990">
    <property type="entry name" value="GGDEF"/>
    <property type="match status" value="1"/>
</dbReference>
<name>A0A6N6VI62_9HYPH</name>
<evidence type="ECO:0000256" key="3">
    <source>
        <dbReference type="SAM" id="Coils"/>
    </source>
</evidence>
<dbReference type="CDD" id="cd01949">
    <property type="entry name" value="GGDEF"/>
    <property type="match status" value="1"/>
</dbReference>
<dbReference type="PANTHER" id="PTHR45138:SF9">
    <property type="entry name" value="DIGUANYLATE CYCLASE DGCM-RELATED"/>
    <property type="match status" value="1"/>
</dbReference>
<dbReference type="InterPro" id="IPR043128">
    <property type="entry name" value="Rev_trsase/Diguanyl_cyclase"/>
</dbReference>
<gene>
    <name evidence="6" type="ORF">F2P47_08210</name>
</gene>
<comment type="catalytic activity">
    <reaction evidence="2">
        <text>2 GTP = 3',3'-c-di-GMP + 2 diphosphate</text>
        <dbReference type="Rhea" id="RHEA:24898"/>
        <dbReference type="ChEBI" id="CHEBI:33019"/>
        <dbReference type="ChEBI" id="CHEBI:37565"/>
        <dbReference type="ChEBI" id="CHEBI:58805"/>
        <dbReference type="EC" id="2.7.7.65"/>
    </reaction>
</comment>
<dbReference type="Pfam" id="PF13682">
    <property type="entry name" value="CZB"/>
    <property type="match status" value="1"/>
</dbReference>
<reference evidence="6 7" key="1">
    <citation type="submission" date="2019-09" db="EMBL/GenBank/DDBJ databases">
        <title>Parvibaculum sedimenti sp. nov., isolated from sediment.</title>
        <authorList>
            <person name="Wang Y."/>
        </authorList>
    </citation>
    <scope>NUCLEOTIDE SEQUENCE [LARGE SCALE GENOMIC DNA]</scope>
    <source>
        <strain evidence="6 7">HXT-9</strain>
    </source>
</reference>
<proteinExistence type="predicted"/>